<dbReference type="PANTHER" id="PTHR11161">
    <property type="entry name" value="O-ACYLTRANSFERASE"/>
    <property type="match status" value="1"/>
</dbReference>
<keyword evidence="2" id="KW-1185">Reference proteome</keyword>
<dbReference type="InterPro" id="IPR052728">
    <property type="entry name" value="O2_lipid_transport_reg"/>
</dbReference>
<dbReference type="PANTHER" id="PTHR11161:SF0">
    <property type="entry name" value="O-ACYLTRANSFERASE LIKE PROTEIN"/>
    <property type="match status" value="1"/>
</dbReference>
<organism evidence="1 2">
    <name type="scientific">Daphnia magna</name>
    <dbReference type="NCBI Taxonomy" id="35525"/>
    <lineage>
        <taxon>Eukaryota</taxon>
        <taxon>Metazoa</taxon>
        <taxon>Ecdysozoa</taxon>
        <taxon>Arthropoda</taxon>
        <taxon>Crustacea</taxon>
        <taxon>Branchiopoda</taxon>
        <taxon>Diplostraca</taxon>
        <taxon>Cladocera</taxon>
        <taxon>Anomopoda</taxon>
        <taxon>Daphniidae</taxon>
        <taxon>Daphnia</taxon>
    </lineage>
</organism>
<protein>
    <submittedName>
        <fullName evidence="1">Putative Nose resistant to fluoxetine protein</fullName>
    </submittedName>
</protein>
<dbReference type="SMART" id="SM00703">
    <property type="entry name" value="NRF"/>
    <property type="match status" value="1"/>
</dbReference>
<dbReference type="Pfam" id="PF20146">
    <property type="entry name" value="NRF"/>
    <property type="match status" value="1"/>
</dbReference>
<dbReference type="GO" id="GO:0016747">
    <property type="term" value="F:acyltransferase activity, transferring groups other than amino-acyl groups"/>
    <property type="evidence" value="ECO:0007669"/>
    <property type="project" value="InterPro"/>
</dbReference>
<name>A0A0P6A5D0_9CRUS</name>
<dbReference type="EMBL" id="LRGB01000359">
    <property type="protein sequence ID" value="KZS19560.1"/>
    <property type="molecule type" value="Genomic_DNA"/>
</dbReference>
<accession>A0A0P6A5D0</accession>
<evidence type="ECO:0000313" key="2">
    <source>
        <dbReference type="Proteomes" id="UP000076858"/>
    </source>
</evidence>
<proteinExistence type="predicted"/>
<evidence type="ECO:0000313" key="1">
    <source>
        <dbReference type="EMBL" id="KZS19560.1"/>
    </source>
</evidence>
<comment type="caution">
    <text evidence="1">The sequence shown here is derived from an EMBL/GenBank/DDBJ whole genome shotgun (WGS) entry which is preliminary data.</text>
</comment>
<dbReference type="Proteomes" id="UP000076858">
    <property type="component" value="Unassembled WGS sequence"/>
</dbReference>
<dbReference type="AlphaFoldDB" id="A0A0P6A5D0"/>
<dbReference type="InterPro" id="IPR002656">
    <property type="entry name" value="Acyl_transf_3_dom"/>
</dbReference>
<dbReference type="InterPro" id="IPR006621">
    <property type="entry name" value="Nose-resist-to-fluoxetine_N"/>
</dbReference>
<gene>
    <name evidence="1" type="ORF">APZ42_013961</name>
</gene>
<reference evidence="1 2" key="1">
    <citation type="submission" date="2016-03" db="EMBL/GenBank/DDBJ databases">
        <title>EvidentialGene: Evidence-directed Construction of Genes on Genomes.</title>
        <authorList>
            <person name="Gilbert D.G."/>
            <person name="Choi J.-H."/>
            <person name="Mockaitis K."/>
            <person name="Colbourne J."/>
            <person name="Pfrender M."/>
        </authorList>
    </citation>
    <scope>NUCLEOTIDE SEQUENCE [LARGE SCALE GENOMIC DNA]</scope>
    <source>
        <strain evidence="1 2">Xinb3</strain>
        <tissue evidence="1">Complete organism</tissue>
    </source>
</reference>
<sequence>MQTTWMVVLTVGSLWTGGQSQQFANLATSMGAGEESLETLREAITKKLEETGTSYDASSIIHNVLAALKSSSFPTAVANNISQRCLEDSQYYVHSLYANRSLWALQMQESSGQLPPGLFGAGNVHADGLFDECLAVRAPSFDGQYCSVFFKPALVDKSELVPPDPPDENSRSNFITIFQLFGILGQISGSGRVEPKLSGADSGTYVLPSVSFCLPSSCSAADLGQAVAELVGPYVFGNYSIVTVTDEQYCFKEERDHPTFDGPDITVIIVLSLVGLLVTSATVHEAWRMYFGIDFDSKTDGPFVNSLHCFSALSNGRKILSMKQSTSNDNFGCIHGLRFFSTCWVVIGHTWILGAYRSMNPRAVKTDAYTWGMQSLANGTVSVDTFFLMSGLLVSFLLLRELDRNNGKFNVGLYYLHRYLRLTPVYAIILGFVATLMVYLGTGPNWYSVNLASYGCRIVWWKHFLYITNLFPGDPDISCMGQTWYLEVDMQLFVVAPLFIYPLWRWRKVGLVWLATVTMACLASIFAAYAVYDLLPTLMFTRVGDVSTSADYFNHYYVKPWTRAPPYLVGIWFGWYLHVTKQSEVRLAKLLVALGWTLSTIVALAIIYGMTPYVDRSQVPEISSAVSMTYGPLHRFAWGIVIGWIIFACSRGYGGFVNRILSWKGFVPLGRLTYCVYLIHYDYLNVSYAALRKQYYYTMLGQFTICFGVLLICFGLAFATAVTLEASFLNLEKLFFAPKPKSLSPRNYDVPKAIPDITSFSTYVEARV</sequence>
<dbReference type="Pfam" id="PF01757">
    <property type="entry name" value="Acyl_transf_3"/>
    <property type="match status" value="1"/>
</dbReference>
<dbReference type="OrthoDB" id="207378at2759"/>